<dbReference type="Gene3D" id="3.40.390.10">
    <property type="entry name" value="Collagenase (Catalytic Domain)"/>
    <property type="match status" value="1"/>
</dbReference>
<dbReference type="Proteomes" id="UP000247345">
    <property type="component" value="Unassembled WGS sequence"/>
</dbReference>
<keyword evidence="2" id="KW-1185">Reference proteome</keyword>
<proteinExistence type="predicted"/>
<dbReference type="InterPro" id="IPR024079">
    <property type="entry name" value="MetalloPept_cat_dom_sf"/>
</dbReference>
<dbReference type="SUPFAM" id="SSF55486">
    <property type="entry name" value="Metalloproteases ('zincins'), catalytic domain"/>
    <property type="match status" value="1"/>
</dbReference>
<dbReference type="CDD" id="cd20169">
    <property type="entry name" value="Peptidase_M90_mtfA"/>
    <property type="match status" value="1"/>
</dbReference>
<dbReference type="EMBL" id="MSCK01000001">
    <property type="protein sequence ID" value="PQJ72953.1"/>
    <property type="molecule type" value="Genomic_DNA"/>
</dbReference>
<organism evidence="1 2">
    <name type="scientific">Polaribacter butkevichii</name>
    <dbReference type="NCBI Taxonomy" id="218490"/>
    <lineage>
        <taxon>Bacteria</taxon>
        <taxon>Pseudomonadati</taxon>
        <taxon>Bacteroidota</taxon>
        <taxon>Flavobacteriia</taxon>
        <taxon>Flavobacteriales</taxon>
        <taxon>Flavobacteriaceae</taxon>
    </lineage>
</organism>
<dbReference type="InterPro" id="IPR010384">
    <property type="entry name" value="MtfA_fam"/>
</dbReference>
<dbReference type="AlphaFoldDB" id="A0A2P6CDH6"/>
<name>A0A2P6CDH6_9FLAO</name>
<dbReference type="GO" id="GO:0005829">
    <property type="term" value="C:cytosol"/>
    <property type="evidence" value="ECO:0007669"/>
    <property type="project" value="TreeGrafter"/>
</dbReference>
<evidence type="ECO:0000313" key="2">
    <source>
        <dbReference type="Proteomes" id="UP000247345"/>
    </source>
</evidence>
<evidence type="ECO:0000313" key="1">
    <source>
        <dbReference type="EMBL" id="PQJ72953.1"/>
    </source>
</evidence>
<dbReference type="GO" id="GO:0008237">
    <property type="term" value="F:metallopeptidase activity"/>
    <property type="evidence" value="ECO:0007669"/>
    <property type="project" value="InterPro"/>
</dbReference>
<protein>
    <submittedName>
        <fullName evidence="1">Peptidase</fullName>
    </submittedName>
</protein>
<dbReference type="PANTHER" id="PTHR30164">
    <property type="entry name" value="MTFA PEPTIDASE"/>
    <property type="match status" value="1"/>
</dbReference>
<dbReference type="Pfam" id="PF06167">
    <property type="entry name" value="Peptidase_M90"/>
    <property type="match status" value="1"/>
</dbReference>
<dbReference type="Gene3D" id="1.10.472.150">
    <property type="entry name" value="Glucose-regulated metallo-peptidase M90, N-terminal domain"/>
    <property type="match status" value="1"/>
</dbReference>
<dbReference type="OrthoDB" id="9786424at2"/>
<sequence length="259" mass="30120">MLYIITIILLLFILYLSFRFKKKRKTTSLENVTIPTHWHAILLENVLFYKNLTTNEQQDFCVKMFRFLEVTNIEAVHFKLEELDCLLIAASAIIPVFRFKNWQYTNLTTVLIYPDYFDEDLQFSDKTADRNIGGLVGTGRFDNQMILSRKALHLGFTNKTDKGNTAIHEFIHLLDKADGVIDGIPAVLLDKQYTIPFLQLVHKEMEAINNDKSDIRNYGGTSEIEFLAVAGEYFFERPKLMKRKHPALYKMLDACFMKS</sequence>
<gene>
    <name evidence="1" type="ORF">BTO14_06650</name>
</gene>
<dbReference type="InterPro" id="IPR042252">
    <property type="entry name" value="MtfA_N"/>
</dbReference>
<reference evidence="1 2" key="1">
    <citation type="submission" date="2016-12" db="EMBL/GenBank/DDBJ databases">
        <title>Trade-off between light-utilization and light-protection in marine flavobacteria.</title>
        <authorList>
            <person name="Kumagai Y."/>
            <person name="Yoshizawa S."/>
            <person name="Kogure K."/>
            <person name="Iwasaki W."/>
        </authorList>
    </citation>
    <scope>NUCLEOTIDE SEQUENCE [LARGE SCALE GENOMIC DNA]</scope>
    <source>
        <strain evidence="1 2">KCTC 12100</strain>
    </source>
</reference>
<dbReference type="RefSeq" id="WP_105048620.1">
    <property type="nucleotide sequence ID" value="NZ_CP150661.1"/>
</dbReference>
<dbReference type="GO" id="GO:0004177">
    <property type="term" value="F:aminopeptidase activity"/>
    <property type="evidence" value="ECO:0007669"/>
    <property type="project" value="TreeGrafter"/>
</dbReference>
<dbReference type="PANTHER" id="PTHR30164:SF2">
    <property type="entry name" value="PROTEIN MTFA"/>
    <property type="match status" value="1"/>
</dbReference>
<accession>A0A2P6CDH6</accession>
<comment type="caution">
    <text evidence="1">The sequence shown here is derived from an EMBL/GenBank/DDBJ whole genome shotgun (WGS) entry which is preliminary data.</text>
</comment>